<dbReference type="InterPro" id="IPR009056">
    <property type="entry name" value="Cyt_c-like_dom"/>
</dbReference>
<organism evidence="6 7">
    <name type="scientific">Micromonas commoda (strain RCC299 / NOUM17 / CCMP2709)</name>
    <name type="common">Picoplanktonic green alga</name>
    <dbReference type="NCBI Taxonomy" id="296587"/>
    <lineage>
        <taxon>Eukaryota</taxon>
        <taxon>Viridiplantae</taxon>
        <taxon>Chlorophyta</taxon>
        <taxon>Mamiellophyceae</taxon>
        <taxon>Mamiellales</taxon>
        <taxon>Mamiellaceae</taxon>
        <taxon>Micromonas</taxon>
    </lineage>
</organism>
<sequence length="357" mass="41058">MQYFLLHLLLVCLFLGSAAQSVQVMQKADRAHTAAQLFVDGKDVFGRDLHCRTCHVLLSNLNARLLPLLKKMKAKEGRRVNGNDAASRRFDYGLYEEVIESYVQGACRMNELWHKRDLRRQCEIILDDHGEEVAFAFTRWLETDMSEEGGPKTTDWSWNWEVCYKATHSCSEELSMHSIAEFADDGSGEAERKYRSEPVPPKNSKKYGLFHAVASNFYEVFIDNADEDSVVYVAFPKSRRAFHQSLMPALNKVQELFDNNPKTRGWLKIGIVDAELNDIPPPYGSGQTQPTLSVYAAGIKNWPRYISDDNEGMLTVHDLLQFFMNTCSKRVSERSRVLLNELSYEILHHRVWDHDEI</sequence>
<keyword evidence="4" id="KW-0732">Signal</keyword>
<evidence type="ECO:0000256" key="4">
    <source>
        <dbReference type="SAM" id="SignalP"/>
    </source>
</evidence>
<dbReference type="PROSITE" id="PS51007">
    <property type="entry name" value="CYTC"/>
    <property type="match status" value="1"/>
</dbReference>
<name>C1FDW1_MICCC</name>
<dbReference type="SUPFAM" id="SSF52833">
    <property type="entry name" value="Thioredoxin-like"/>
    <property type="match status" value="1"/>
</dbReference>
<dbReference type="GO" id="GO:0046872">
    <property type="term" value="F:metal ion binding"/>
    <property type="evidence" value="ECO:0007669"/>
    <property type="project" value="UniProtKB-KW"/>
</dbReference>
<dbReference type="OrthoDB" id="497068at2759"/>
<evidence type="ECO:0000259" key="5">
    <source>
        <dbReference type="PROSITE" id="PS51007"/>
    </source>
</evidence>
<reference evidence="6 7" key="1">
    <citation type="journal article" date="2009" name="Science">
        <title>Green evolution and dynamic adaptations revealed by genomes of the marine picoeukaryotes Micromonas.</title>
        <authorList>
            <person name="Worden A.Z."/>
            <person name="Lee J.H."/>
            <person name="Mock T."/>
            <person name="Rouze P."/>
            <person name="Simmons M.P."/>
            <person name="Aerts A.L."/>
            <person name="Allen A.E."/>
            <person name="Cuvelier M.L."/>
            <person name="Derelle E."/>
            <person name="Everett M.V."/>
            <person name="Foulon E."/>
            <person name="Grimwood J."/>
            <person name="Gundlach H."/>
            <person name="Henrissat B."/>
            <person name="Napoli C."/>
            <person name="McDonald S.M."/>
            <person name="Parker M.S."/>
            <person name="Rombauts S."/>
            <person name="Salamov A."/>
            <person name="Von Dassow P."/>
            <person name="Badger J.H."/>
            <person name="Coutinho P.M."/>
            <person name="Demir E."/>
            <person name="Dubchak I."/>
            <person name="Gentemann C."/>
            <person name="Eikrem W."/>
            <person name="Gready J.E."/>
            <person name="John U."/>
            <person name="Lanier W."/>
            <person name="Lindquist E.A."/>
            <person name="Lucas S."/>
            <person name="Mayer K.F."/>
            <person name="Moreau H."/>
            <person name="Not F."/>
            <person name="Otillar R."/>
            <person name="Panaud O."/>
            <person name="Pangilinan J."/>
            <person name="Paulsen I."/>
            <person name="Piegu B."/>
            <person name="Poliakov A."/>
            <person name="Robbens S."/>
            <person name="Schmutz J."/>
            <person name="Toulza E."/>
            <person name="Wyss T."/>
            <person name="Zelensky A."/>
            <person name="Zhou K."/>
            <person name="Armbrust E.V."/>
            <person name="Bhattacharya D."/>
            <person name="Goodenough U.W."/>
            <person name="Van de Peer Y."/>
            <person name="Grigoriev I.V."/>
        </authorList>
    </citation>
    <scope>NUCLEOTIDE SEQUENCE [LARGE SCALE GENOMIC DNA]</scope>
    <source>
        <strain evidence="7">RCC299 / NOUM17</strain>
    </source>
</reference>
<keyword evidence="2 3" id="KW-0408">Iron</keyword>
<protein>
    <recommendedName>
        <fullName evidence="5">Cytochrome c domain-containing protein</fullName>
    </recommendedName>
</protein>
<keyword evidence="1 3" id="KW-0479">Metal-binding</keyword>
<keyword evidence="3" id="KW-0349">Heme</keyword>
<proteinExistence type="predicted"/>
<dbReference type="OMA" id="MCHRATE"/>
<dbReference type="InParanoid" id="C1FDW1"/>
<evidence type="ECO:0000313" key="6">
    <source>
        <dbReference type="EMBL" id="ACO68855.1"/>
    </source>
</evidence>
<dbReference type="GO" id="GO:0009055">
    <property type="term" value="F:electron transfer activity"/>
    <property type="evidence" value="ECO:0007669"/>
    <property type="project" value="InterPro"/>
</dbReference>
<dbReference type="InterPro" id="IPR036249">
    <property type="entry name" value="Thioredoxin-like_sf"/>
</dbReference>
<dbReference type="RefSeq" id="XP_002507597.1">
    <property type="nucleotide sequence ID" value="XM_002507551.1"/>
</dbReference>
<dbReference type="GeneID" id="8250516"/>
<gene>
    <name evidence="6" type="ORF">MICPUN_55206</name>
</gene>
<dbReference type="AlphaFoldDB" id="C1FDW1"/>
<evidence type="ECO:0000256" key="1">
    <source>
        <dbReference type="ARBA" id="ARBA00022723"/>
    </source>
</evidence>
<dbReference type="GO" id="GO:0020037">
    <property type="term" value="F:heme binding"/>
    <property type="evidence" value="ECO:0007669"/>
    <property type="project" value="InterPro"/>
</dbReference>
<evidence type="ECO:0000256" key="2">
    <source>
        <dbReference type="ARBA" id="ARBA00023004"/>
    </source>
</evidence>
<dbReference type="EMBL" id="CP001574">
    <property type="protein sequence ID" value="ACO68855.1"/>
    <property type="molecule type" value="Genomic_DNA"/>
</dbReference>
<accession>C1FDW1</accession>
<dbReference type="KEGG" id="mis:MICPUN_55206"/>
<feature type="domain" description="Cytochrome c" evidence="5">
    <location>
        <begin position="36"/>
        <end position="237"/>
    </location>
</feature>
<dbReference type="Proteomes" id="UP000002009">
    <property type="component" value="Chromosome 1"/>
</dbReference>
<evidence type="ECO:0000256" key="3">
    <source>
        <dbReference type="PROSITE-ProRule" id="PRU00433"/>
    </source>
</evidence>
<feature type="signal peptide" evidence="4">
    <location>
        <begin position="1"/>
        <end position="19"/>
    </location>
</feature>
<keyword evidence="7" id="KW-1185">Reference proteome</keyword>
<feature type="chain" id="PRO_5002907599" description="Cytochrome c domain-containing protein" evidence="4">
    <location>
        <begin position="20"/>
        <end position="357"/>
    </location>
</feature>
<evidence type="ECO:0000313" key="7">
    <source>
        <dbReference type="Proteomes" id="UP000002009"/>
    </source>
</evidence>